<evidence type="ECO:0000256" key="3">
    <source>
        <dbReference type="PIRSR" id="PIRSR606689-1"/>
    </source>
</evidence>
<feature type="binding site" evidence="4">
    <location>
        <position position="31"/>
    </location>
    <ligand>
        <name>Mg(2+)</name>
        <dbReference type="ChEBI" id="CHEBI:18420"/>
    </ligand>
</feature>
<feature type="binding site" evidence="3">
    <location>
        <begin position="24"/>
        <end position="31"/>
    </location>
    <ligand>
        <name>GTP</name>
        <dbReference type="ChEBI" id="CHEBI:37565"/>
    </ligand>
</feature>
<evidence type="ECO:0000256" key="5">
    <source>
        <dbReference type="SAM" id="MobiDB-lite"/>
    </source>
</evidence>
<comment type="caution">
    <text evidence="6">The sequence shown here is derived from an EMBL/GenBank/DDBJ whole genome shotgun (WGS) entry which is preliminary data.</text>
</comment>
<dbReference type="InterPro" id="IPR027417">
    <property type="entry name" value="P-loop_NTPase"/>
</dbReference>
<evidence type="ECO:0000313" key="9">
    <source>
        <dbReference type="Proteomes" id="UP001152797"/>
    </source>
</evidence>
<feature type="region of interest" description="Disordered" evidence="5">
    <location>
        <begin position="117"/>
        <end position="139"/>
    </location>
</feature>
<dbReference type="SUPFAM" id="SSF52540">
    <property type="entry name" value="P-loop containing nucleoside triphosphate hydrolases"/>
    <property type="match status" value="1"/>
</dbReference>
<keyword evidence="2 3" id="KW-0342">GTP-binding</keyword>
<dbReference type="InterPro" id="IPR024156">
    <property type="entry name" value="Small_GTPase_ARF"/>
</dbReference>
<dbReference type="PANTHER" id="PTHR11711">
    <property type="entry name" value="ADP RIBOSYLATION FACTOR-RELATED"/>
    <property type="match status" value="1"/>
</dbReference>
<dbReference type="EMBL" id="CAMXCT010001990">
    <property type="protein sequence ID" value="CAI3994733.1"/>
    <property type="molecule type" value="Genomic_DNA"/>
</dbReference>
<dbReference type="GO" id="GO:0003924">
    <property type="term" value="F:GTPase activity"/>
    <property type="evidence" value="ECO:0007669"/>
    <property type="project" value="InterPro"/>
</dbReference>
<evidence type="ECO:0000313" key="7">
    <source>
        <dbReference type="EMBL" id="CAL1148108.1"/>
    </source>
</evidence>
<proteinExistence type="predicted"/>
<keyword evidence="4" id="KW-0479">Metal-binding</keyword>
<dbReference type="Pfam" id="PF00025">
    <property type="entry name" value="Arf"/>
    <property type="match status" value="1"/>
</dbReference>
<organism evidence="6">
    <name type="scientific">Cladocopium goreaui</name>
    <dbReference type="NCBI Taxonomy" id="2562237"/>
    <lineage>
        <taxon>Eukaryota</taxon>
        <taxon>Sar</taxon>
        <taxon>Alveolata</taxon>
        <taxon>Dinophyceae</taxon>
        <taxon>Suessiales</taxon>
        <taxon>Symbiodiniaceae</taxon>
        <taxon>Cladocopium</taxon>
    </lineage>
</organism>
<keyword evidence="1 3" id="KW-0547">Nucleotide-binding</keyword>
<evidence type="ECO:0000256" key="1">
    <source>
        <dbReference type="ARBA" id="ARBA00022741"/>
    </source>
</evidence>
<reference evidence="7" key="2">
    <citation type="submission" date="2024-04" db="EMBL/GenBank/DDBJ databases">
        <authorList>
            <person name="Chen Y."/>
            <person name="Shah S."/>
            <person name="Dougan E. K."/>
            <person name="Thang M."/>
            <person name="Chan C."/>
        </authorList>
    </citation>
    <scope>NUCLEOTIDE SEQUENCE [LARGE SCALE GENOMIC DNA]</scope>
</reference>
<dbReference type="InterPro" id="IPR006689">
    <property type="entry name" value="Small_GTPase_ARF/SAR"/>
</dbReference>
<reference evidence="6" key="1">
    <citation type="submission" date="2022-10" db="EMBL/GenBank/DDBJ databases">
        <authorList>
            <person name="Chen Y."/>
            <person name="Dougan E. K."/>
            <person name="Chan C."/>
            <person name="Rhodes N."/>
            <person name="Thang M."/>
        </authorList>
    </citation>
    <scope>NUCLEOTIDE SEQUENCE</scope>
</reference>
<dbReference type="EMBL" id="CAMXCT030001990">
    <property type="protein sequence ID" value="CAL4782045.1"/>
    <property type="molecule type" value="Genomic_DNA"/>
</dbReference>
<dbReference type="GO" id="GO:0046872">
    <property type="term" value="F:metal ion binding"/>
    <property type="evidence" value="ECO:0007669"/>
    <property type="project" value="UniProtKB-KW"/>
</dbReference>
<evidence type="ECO:0000256" key="4">
    <source>
        <dbReference type="PIRSR" id="PIRSR606689-2"/>
    </source>
</evidence>
<dbReference type="EMBL" id="CAMXCT020001990">
    <property type="protein sequence ID" value="CAL1148108.1"/>
    <property type="molecule type" value="Genomic_DNA"/>
</dbReference>
<evidence type="ECO:0000313" key="6">
    <source>
        <dbReference type="EMBL" id="CAI3994733.1"/>
    </source>
</evidence>
<dbReference type="SMART" id="SM00177">
    <property type="entry name" value="ARF"/>
    <property type="match status" value="1"/>
</dbReference>
<dbReference type="GO" id="GO:0005525">
    <property type="term" value="F:GTP binding"/>
    <property type="evidence" value="ECO:0007669"/>
    <property type="project" value="UniProtKB-KW"/>
</dbReference>
<evidence type="ECO:0000313" key="8">
    <source>
        <dbReference type="EMBL" id="CAL4782045.1"/>
    </source>
</evidence>
<sequence length="619" mass="69881">MGQSYQKLRQALGVNEQKRVLLVGPNGAGKTCLLYGLKLGFDETFTTMPTVGFNVETWTHKFKTFTIWDLGLRSKMRPLVKHYTPATDMVIFMLDRSDSLWDADELFLQRIERSASTPDHAGGLRGAEATRSGQEPQDNWLGEKSLRLSQIAVRRHVTGIVFREEAPYPLATLLRKDWRRSYGGDGFSDLISRRKGPYHGWLGQTWQGDTDELLGGSNKEGATGGYRSSDPLEAGAAEAAEAGVEGEPVTLAAAELADDVFLQAFQDRQLKPFGPVEMMRLSLLKRLEGSSALATLETARLQGCVPHATRMHFWATRIFAAPLPERVTDTRSFLEEHPELLPKLDADREVLIRQAYSEKIDREHDAGAYTGELDSFCSLVRLSFLLLKAMPRREAIQRLDAMLRRWEAKGRKFHDTRQYVALQLAHLALTQHPSLQEKPFTRLQELCPELCEEDCRLACFQAPDLQPLPSKLDSPPCTWHEQLNDQEFLEAVRTRSLSSWGLPSLARLSYLYLSELGRPSAVQKLLGDLEDARSVKALNLGLFAHETLAYFTIHMIHYFIASQELSMAEPFSDLVKKCDKIVDPTLYRAYYSDQAIHCTEARNSFVVPDRCPLPDLLPQ</sequence>
<dbReference type="AlphaFoldDB" id="A0A9P1CPR3"/>
<keyword evidence="9" id="KW-1185">Reference proteome</keyword>
<feature type="binding site" evidence="4">
    <location>
        <position position="50"/>
    </location>
    <ligand>
        <name>Mg(2+)</name>
        <dbReference type="ChEBI" id="CHEBI:18420"/>
    </ligand>
</feature>
<dbReference type="Gene3D" id="3.40.50.300">
    <property type="entry name" value="P-loop containing nucleotide triphosphate hydrolases"/>
    <property type="match status" value="1"/>
</dbReference>
<name>A0A9P1CPR3_9DINO</name>
<protein>
    <submittedName>
        <fullName evidence="8">ADP-ribosylation factor</fullName>
    </submittedName>
</protein>
<dbReference type="OrthoDB" id="430301at2759"/>
<accession>A0A9P1CPR3</accession>
<dbReference type="Proteomes" id="UP001152797">
    <property type="component" value="Unassembled WGS sequence"/>
</dbReference>
<dbReference type="PROSITE" id="PS51417">
    <property type="entry name" value="ARF"/>
    <property type="match status" value="1"/>
</dbReference>
<evidence type="ECO:0000256" key="2">
    <source>
        <dbReference type="ARBA" id="ARBA00023134"/>
    </source>
</evidence>
<keyword evidence="4" id="KW-0460">Magnesium</keyword>
<gene>
    <name evidence="6" type="ORF">C1SCF055_LOCUS21359</name>
</gene>
<feature type="non-terminal residue" evidence="6">
    <location>
        <position position="1"/>
    </location>
</feature>